<feature type="transmembrane region" description="Helical" evidence="2">
    <location>
        <begin position="785"/>
        <end position="805"/>
    </location>
</feature>
<evidence type="ECO:0000256" key="1">
    <source>
        <dbReference type="SAM" id="MobiDB-lite"/>
    </source>
</evidence>
<dbReference type="RefSeq" id="WP_151057669.1">
    <property type="nucleotide sequence ID" value="NZ_CP044222.1"/>
</dbReference>
<feature type="transmembrane region" description="Helical" evidence="2">
    <location>
        <begin position="6"/>
        <end position="27"/>
    </location>
</feature>
<feature type="transmembrane region" description="Helical" evidence="2">
    <location>
        <begin position="658"/>
        <end position="675"/>
    </location>
</feature>
<dbReference type="InterPro" id="IPR019286">
    <property type="entry name" value="DUF2339_TM"/>
</dbReference>
<reference evidence="3 4" key="1">
    <citation type="submission" date="2019-09" db="EMBL/GenBank/DDBJ databases">
        <title>Nitrincola iocasae sp. nov., a bacterium isolated from the sediment collected at a cold seep field in South China Sea.</title>
        <authorList>
            <person name="Zhang H."/>
            <person name="Wang H."/>
            <person name="Li C."/>
        </authorList>
    </citation>
    <scope>NUCLEOTIDE SEQUENCE [LARGE SCALE GENOMIC DNA]</scope>
    <source>
        <strain evidence="3 4">KXZD1103</strain>
    </source>
</reference>
<dbReference type="KEGG" id="nik:F5I99_15825"/>
<evidence type="ECO:0000313" key="3">
    <source>
        <dbReference type="EMBL" id="QEW07843.1"/>
    </source>
</evidence>
<feature type="transmembrane region" description="Helical" evidence="2">
    <location>
        <begin position="500"/>
        <end position="520"/>
    </location>
</feature>
<feature type="transmembrane region" description="Helical" evidence="2">
    <location>
        <begin position="471"/>
        <end position="488"/>
    </location>
</feature>
<feature type="transmembrane region" description="Helical" evidence="2">
    <location>
        <begin position="681"/>
        <end position="705"/>
    </location>
</feature>
<dbReference type="AlphaFoldDB" id="A0A5J6LHI6"/>
<feature type="transmembrane region" description="Helical" evidence="2">
    <location>
        <begin position="409"/>
        <end position="426"/>
    </location>
</feature>
<feature type="compositionally biased region" description="Basic and acidic residues" evidence="1">
    <location>
        <begin position="41"/>
        <end position="50"/>
    </location>
</feature>
<evidence type="ECO:0000256" key="2">
    <source>
        <dbReference type="SAM" id="Phobius"/>
    </source>
</evidence>
<feature type="transmembrane region" description="Helical" evidence="2">
    <location>
        <begin position="152"/>
        <end position="172"/>
    </location>
</feature>
<feature type="transmembrane region" description="Helical" evidence="2">
    <location>
        <begin position="844"/>
        <end position="863"/>
    </location>
</feature>
<feature type="transmembrane region" description="Helical" evidence="2">
    <location>
        <begin position="629"/>
        <end position="646"/>
    </location>
</feature>
<dbReference type="Proteomes" id="UP000325606">
    <property type="component" value="Chromosome"/>
</dbReference>
<feature type="transmembrane region" description="Helical" evidence="2">
    <location>
        <begin position="236"/>
        <end position="256"/>
    </location>
</feature>
<organism evidence="3 4">
    <name type="scientific">Nitrincola iocasae</name>
    <dbReference type="NCBI Taxonomy" id="2614693"/>
    <lineage>
        <taxon>Bacteria</taxon>
        <taxon>Pseudomonadati</taxon>
        <taxon>Pseudomonadota</taxon>
        <taxon>Gammaproteobacteria</taxon>
        <taxon>Oceanospirillales</taxon>
        <taxon>Oceanospirillaceae</taxon>
        <taxon>Nitrincola</taxon>
    </lineage>
</organism>
<dbReference type="EMBL" id="CP044222">
    <property type="protein sequence ID" value="QEW07843.1"/>
    <property type="molecule type" value="Genomic_DNA"/>
</dbReference>
<dbReference type="InterPro" id="IPR014600">
    <property type="entry name" value="UCP035905_mem"/>
</dbReference>
<dbReference type="PANTHER" id="PTHR38434">
    <property type="entry name" value="BLL2549 PROTEIN"/>
    <property type="match status" value="1"/>
</dbReference>
<feature type="transmembrane region" description="Helical" evidence="2">
    <location>
        <begin position="286"/>
        <end position="303"/>
    </location>
</feature>
<gene>
    <name evidence="3" type="ORF">F5I99_15825</name>
</gene>
<dbReference type="Pfam" id="PF10101">
    <property type="entry name" value="DUF2339"/>
    <property type="match status" value="1"/>
</dbReference>
<keyword evidence="2" id="KW-1133">Transmembrane helix</keyword>
<feature type="transmembrane region" description="Helical" evidence="2">
    <location>
        <begin position="433"/>
        <end position="451"/>
    </location>
</feature>
<feature type="transmembrane region" description="Helical" evidence="2">
    <location>
        <begin position="820"/>
        <end position="837"/>
    </location>
</feature>
<feature type="region of interest" description="Disordered" evidence="1">
    <location>
        <begin position="41"/>
        <end position="143"/>
    </location>
</feature>
<keyword evidence="4" id="KW-1185">Reference proteome</keyword>
<name>A0A5J6LHI6_9GAMM</name>
<sequence length="914" mass="101708">MYDTWLVMAVVFFLLMLSSIVLSWTNFFTLKKLQRTLAELQHQRPPEHTSHVQQPARPQTSQTDTQADLATQLSAKMAASQIASPEPPATATEPDADFDTAAPETRSAESVESETPTTDPWGTSPANPKPQTQVKPAEDATPAGQSSLKANWMVWLGGLCVGLSGIFLARYSMEQGLLGPQARILLGILLGLGLLVAAEWLRRKTHTAYTAVAALAGGASIVLYSVILSALHLYHLWPPMLVFALLALVSLGSMLLAVWHGPVLALIGITGAYLVPLMLGGSGSDLLPVLIYVLIITGSSLFLQRYVQRNWLFVLTLAGTLSWWWLVQLSGRSLEWTGLYLTLSAYLFLSIPTLNFRLTQPIADQPRRRSIKAFLRFDSTSQQHLFISLILIILAQTISIALRPDWHSALWYWTPLLLLLLFASRFNESLKLLPWCSALLLFSSLVVAHLHTDWQFGLVFRPLLPQQQLQLLQLLLLWTLAYGAQAFWQLRSHCRYPALVLSLGVLTPLIALALAWQLAGNLLQDWFWSAASLLCGLAYIGRAQQRAKQDRSRSWLIFAGHLGYSLAAVILLEPATLTLALAAQVVSLAWLQQQQPDALLSWVMKALIMLILARLTLQPWVLQQYDTSLLSYGGCLVLVLVASRINHQERLSRWLEGASLHLLVLFLAMLLRYWLHDGALFIHHYSFTEAAFNTLIWGSIGLVYYYRSALAENTHALCLFASRLLLLAAVLNYLVLLTSLNPAFNPRIDLSSTPIFNGLLLAYGAPILIFVLAARWYLQEYRTGFWGLAGIGSWIFITLEVRHLWQGSLSTDLPMQSGELYSYSLVWLLMAASAILIGSLRQWIHLYQAGMLLLLITIAKIFLIDMSDLIGLLRVASFMGLGLCLLGLAFVHQWLSLRRAAVSEPPEASTPANR</sequence>
<feature type="compositionally biased region" description="Polar residues" evidence="1">
    <location>
        <begin position="108"/>
        <end position="134"/>
    </location>
</feature>
<keyword evidence="2" id="KW-0812">Transmembrane</keyword>
<feature type="transmembrane region" description="Helical" evidence="2">
    <location>
        <begin position="755"/>
        <end position="778"/>
    </location>
</feature>
<feature type="transmembrane region" description="Helical" evidence="2">
    <location>
        <begin position="869"/>
        <end position="891"/>
    </location>
</feature>
<proteinExistence type="predicted"/>
<feature type="transmembrane region" description="Helical" evidence="2">
    <location>
        <begin position="310"/>
        <end position="327"/>
    </location>
</feature>
<feature type="transmembrane region" description="Helical" evidence="2">
    <location>
        <begin position="208"/>
        <end position="230"/>
    </location>
</feature>
<feature type="transmembrane region" description="Helical" evidence="2">
    <location>
        <begin position="577"/>
        <end position="592"/>
    </location>
</feature>
<dbReference type="PANTHER" id="PTHR38434:SF1">
    <property type="entry name" value="BLL2549 PROTEIN"/>
    <property type="match status" value="1"/>
</dbReference>
<evidence type="ECO:0000313" key="4">
    <source>
        <dbReference type="Proteomes" id="UP000325606"/>
    </source>
</evidence>
<feature type="transmembrane region" description="Helical" evidence="2">
    <location>
        <begin position="263"/>
        <end position="280"/>
    </location>
</feature>
<feature type="compositionally biased region" description="Low complexity" evidence="1">
    <location>
        <begin position="89"/>
        <end position="105"/>
    </location>
</feature>
<feature type="transmembrane region" description="Helical" evidence="2">
    <location>
        <begin position="717"/>
        <end position="735"/>
    </location>
</feature>
<feature type="compositionally biased region" description="Polar residues" evidence="1">
    <location>
        <begin position="51"/>
        <end position="74"/>
    </location>
</feature>
<feature type="transmembrane region" description="Helical" evidence="2">
    <location>
        <begin position="599"/>
        <end position="617"/>
    </location>
</feature>
<protein>
    <submittedName>
        <fullName evidence="3">DUF2339 domain-containing protein</fullName>
    </submittedName>
</protein>
<keyword evidence="2" id="KW-0472">Membrane</keyword>
<feature type="transmembrane region" description="Helical" evidence="2">
    <location>
        <begin position="184"/>
        <end position="201"/>
    </location>
</feature>
<accession>A0A5J6LHI6</accession>
<feature type="transmembrane region" description="Helical" evidence="2">
    <location>
        <begin position="339"/>
        <end position="358"/>
    </location>
</feature>
<feature type="transmembrane region" description="Helical" evidence="2">
    <location>
        <begin position="385"/>
        <end position="403"/>
    </location>
</feature>
<dbReference type="PIRSF" id="PIRSF035905">
    <property type="entry name" value="UCP035905_mp"/>
    <property type="match status" value="1"/>
</dbReference>